<feature type="transmembrane region" description="Helical" evidence="1">
    <location>
        <begin position="107"/>
        <end position="127"/>
    </location>
</feature>
<evidence type="ECO:0000313" key="2">
    <source>
        <dbReference type="EMBL" id="AEX84981.1"/>
    </source>
</evidence>
<dbReference type="EMBL" id="CP003257">
    <property type="protein sequence ID" value="AEX84981.1"/>
    <property type="molecule type" value="Genomic_DNA"/>
</dbReference>
<evidence type="ECO:0000313" key="3">
    <source>
        <dbReference type="Proteomes" id="UP000007161"/>
    </source>
</evidence>
<sequence>MPRKRHISIYLILYLFLCFELIYFYDKIFCLSGEIYAIPQKHSFKLAIDIILNNLKNFISYIFLFPLMPVFWIIDLFSTTWSIYIGIKSVGLYNTFDKLFPHIVIEFPNYIIYSYISYCLMLNFYRFKYNVILKIFSEYKSILLINIFSIIISGFVEGLIS</sequence>
<dbReference type="KEGG" id="mpz:Marpi_0540"/>
<dbReference type="HOGENOM" id="CLU_134307_0_0_0"/>
<keyword evidence="1" id="KW-1133">Transmembrane helix</keyword>
<reference evidence="2 3" key="1">
    <citation type="journal article" date="2012" name="J. Bacteriol.">
        <title>Complete Genome Sequence of the Thermophilic, Piezophilic, Heterotrophic Bacterium Marinitoga piezophila KA3.</title>
        <authorList>
            <person name="Lucas S."/>
            <person name="Han J."/>
            <person name="Lapidus A."/>
            <person name="Cheng J.F."/>
            <person name="Goodwin L.A."/>
            <person name="Pitluck S."/>
            <person name="Peters L."/>
            <person name="Mikhailova N."/>
            <person name="Teshima H."/>
            <person name="Detter J.C."/>
            <person name="Han C."/>
            <person name="Tapia R."/>
            <person name="Land M."/>
            <person name="Hauser L."/>
            <person name="Kyrpides N.C."/>
            <person name="Ivanova N."/>
            <person name="Pagani I."/>
            <person name="Vannier P."/>
            <person name="Oger P."/>
            <person name="Bartlett D.H."/>
            <person name="Noll K.M."/>
            <person name="Woyke T."/>
            <person name="Jebbar M."/>
        </authorList>
    </citation>
    <scope>NUCLEOTIDE SEQUENCE [LARGE SCALE GENOMIC DNA]</scope>
    <source>
        <strain evidence="3">DSM 14283 / JCM 11233 / KA3</strain>
    </source>
</reference>
<evidence type="ECO:0000256" key="1">
    <source>
        <dbReference type="SAM" id="Phobius"/>
    </source>
</evidence>
<gene>
    <name evidence="2" type="ordered locus">Marpi_0540</name>
</gene>
<feature type="transmembrane region" description="Helical" evidence="1">
    <location>
        <begin position="139"/>
        <end position="160"/>
    </location>
</feature>
<organism evidence="2 3">
    <name type="scientific">Marinitoga piezophila (strain DSM 14283 / JCM 11233 / KA3)</name>
    <dbReference type="NCBI Taxonomy" id="443254"/>
    <lineage>
        <taxon>Bacteria</taxon>
        <taxon>Thermotogati</taxon>
        <taxon>Thermotogota</taxon>
        <taxon>Thermotogae</taxon>
        <taxon>Petrotogales</taxon>
        <taxon>Petrotogaceae</taxon>
        <taxon>Marinitoga</taxon>
    </lineage>
</organism>
<keyword evidence="1" id="KW-0472">Membrane</keyword>
<protein>
    <submittedName>
        <fullName evidence="2">Integral membrane protein DUF95</fullName>
    </submittedName>
</protein>
<dbReference type="STRING" id="443254.Marpi_0540"/>
<keyword evidence="1" id="KW-0812">Transmembrane</keyword>
<dbReference type="Proteomes" id="UP000007161">
    <property type="component" value="Chromosome"/>
</dbReference>
<keyword evidence="3" id="KW-1185">Reference proteome</keyword>
<reference evidence="3" key="2">
    <citation type="submission" date="2012-01" db="EMBL/GenBank/DDBJ databases">
        <title>Complete sequence of chromosome of Marinitoga piezophila KA3.</title>
        <authorList>
            <person name="Lucas S."/>
            <person name="Han J."/>
            <person name="Lapidus A."/>
            <person name="Cheng J.-F."/>
            <person name="Goodwin L."/>
            <person name="Pitluck S."/>
            <person name="Peters L."/>
            <person name="Mikhailova N."/>
            <person name="Teshima H."/>
            <person name="Detter J.C."/>
            <person name="Han C."/>
            <person name="Tapia R."/>
            <person name="Land M."/>
            <person name="Hauser L."/>
            <person name="Kyrpides N."/>
            <person name="Ivanova N."/>
            <person name="Pagani I."/>
            <person name="Jebbar M."/>
            <person name="Vannier P."/>
            <person name="Oger P."/>
            <person name="Cario A."/>
            <person name="Bartlett D."/>
            <person name="Noll K.M."/>
            <person name="Woyke T."/>
        </authorList>
    </citation>
    <scope>NUCLEOTIDE SEQUENCE [LARGE SCALE GENOMIC DNA]</scope>
    <source>
        <strain evidence="3">DSM 14283 / JCM 11233 / KA3</strain>
    </source>
</reference>
<dbReference type="RefSeq" id="WP_014296053.1">
    <property type="nucleotide sequence ID" value="NC_016751.1"/>
</dbReference>
<proteinExistence type="predicted"/>
<name>H2J5C3_MARPK</name>
<accession>H2J5C3</accession>
<feature type="transmembrane region" description="Helical" evidence="1">
    <location>
        <begin position="61"/>
        <end position="87"/>
    </location>
</feature>
<dbReference type="AlphaFoldDB" id="H2J5C3"/>
<dbReference type="eggNOG" id="ENOG5033JPC">
    <property type="taxonomic scope" value="Bacteria"/>
</dbReference>
<feature type="transmembrane region" description="Helical" evidence="1">
    <location>
        <begin position="6"/>
        <end position="25"/>
    </location>
</feature>